<dbReference type="AlphaFoldDB" id="A0A6B9FQL4"/>
<dbReference type="PANTHER" id="PTHR30121">
    <property type="entry name" value="UNCHARACTERIZED PROTEIN YJGR-RELATED"/>
    <property type="match status" value="1"/>
</dbReference>
<dbReference type="InterPro" id="IPR027417">
    <property type="entry name" value="P-loop_NTPase"/>
</dbReference>
<dbReference type="Pfam" id="PF01935">
    <property type="entry name" value="DUF87"/>
    <property type="match status" value="1"/>
</dbReference>
<sequence>MALTLVDVAGGNFRTEEDADELNNKFMQRLGIKSRFIPARLAIARSLAAQGIPPAVPYSAEMGKAIKGDTLFGTGANLSTWIALITQKNGGNITSLKDLLGVVAAHWARGLSLLDTEWGHAEGQEPAFVRRLVEVAGLPMTGGSGLGGPLGRVDFSSSPGPIPVPIGEVSTDATTKTFIEWVLNGPGGSPHSAIMGGVGSGKTRTAVAMLKAIRKRSNAPFLAFDFKGDLGTDADGKGYALDKVFGATVIQPPRTPIPLNVLALRSTDDMTLSEDAMRFRDSFGRLKGSTLGAKQRTAVFDAAQTALRTQHPCELHHIRDALQAVYAQKNMPEDGATSALEDICRFPLFSPTLSPAEFFSKSWIIRLPQEVPEASRSLVVNLMLDALDTYLNSLPDAPMEDSVHRSLRMVCVIDEAHRILGSKLPSLSNLIRMSRSKGGAIMLISQSPDDFSGEDDEFLSEMGLVGAFASNARPNAVTKIFGKGVNLSKLVTGQCVMKMRGEDAARKVVSWQR</sequence>
<dbReference type="Proteomes" id="UP000012488">
    <property type="component" value="Chromosome"/>
</dbReference>
<name>A0A6B9FQL4_9HYPH</name>
<reference evidence="2 3" key="2">
    <citation type="journal article" date="2013" name="Genome Announc.">
        <title>Draft Genome Sequence of Methylobacterium mesophilicum Strain SR1.6/6, Isolated from Citrus sinensis.</title>
        <authorList>
            <person name="Marinho Almeida D."/>
            <person name="Dini-Andreote F."/>
            <person name="Camargo Neves A.A."/>
            <person name="Juca Ramos R.T."/>
            <person name="Andreote F.D."/>
            <person name="Carneiro A.R."/>
            <person name="Oliveira de Souza Lima A."/>
            <person name="Caracciolo Gomes de Sa P.H."/>
            <person name="Ribeiro Barbosa M.S."/>
            <person name="Araujo W.L."/>
            <person name="Silva A."/>
        </authorList>
    </citation>
    <scope>NUCLEOTIDE SEQUENCE [LARGE SCALE GENOMIC DNA]</scope>
    <source>
        <strain evidence="2 3">SR1.6/6</strain>
    </source>
</reference>
<reference evidence="2 3" key="1">
    <citation type="journal article" date="2012" name="Genet. Mol. Biol.">
        <title>Analysis of 16S rRNA and mxaF genes revealing insights into Methylobacterium niche-specific plant association.</title>
        <authorList>
            <person name="Dourado M.N."/>
            <person name="Andreote F.D."/>
            <person name="Dini-Andreote F."/>
            <person name="Conti R."/>
            <person name="Araujo J.M."/>
            <person name="Araujo W.L."/>
        </authorList>
    </citation>
    <scope>NUCLEOTIDE SEQUENCE [LARGE SCALE GENOMIC DNA]</scope>
    <source>
        <strain evidence="2 3">SR1.6/6</strain>
    </source>
</reference>
<dbReference type="InterPro" id="IPR002789">
    <property type="entry name" value="HerA_central"/>
</dbReference>
<accession>A0A6B9FQL4</accession>
<protein>
    <submittedName>
        <fullName evidence="2">DUF1832 domain-containing protein</fullName>
    </submittedName>
</protein>
<dbReference type="InterPro" id="IPR038472">
    <property type="entry name" value="DndE_sf"/>
</dbReference>
<dbReference type="Pfam" id="PF08870">
    <property type="entry name" value="DndE"/>
    <property type="match status" value="1"/>
</dbReference>
<dbReference type="Gene3D" id="3.40.50.300">
    <property type="entry name" value="P-loop containing nucleotide triphosphate hydrolases"/>
    <property type="match status" value="2"/>
</dbReference>
<dbReference type="EMBL" id="CP043538">
    <property type="protein sequence ID" value="QGY03255.1"/>
    <property type="molecule type" value="Genomic_DNA"/>
</dbReference>
<dbReference type="CDD" id="cd01127">
    <property type="entry name" value="TrwB_TraG_TraD_VirD4"/>
    <property type="match status" value="1"/>
</dbReference>
<dbReference type="SUPFAM" id="SSF52540">
    <property type="entry name" value="P-loop containing nucleoside triphosphate hydrolases"/>
    <property type="match status" value="1"/>
</dbReference>
<evidence type="ECO:0000313" key="3">
    <source>
        <dbReference type="Proteomes" id="UP000012488"/>
    </source>
</evidence>
<organism evidence="2 3">
    <name type="scientific">Methylobacterium mesophilicum SR1.6/6</name>
    <dbReference type="NCBI Taxonomy" id="908290"/>
    <lineage>
        <taxon>Bacteria</taxon>
        <taxon>Pseudomonadati</taxon>
        <taxon>Pseudomonadota</taxon>
        <taxon>Alphaproteobacteria</taxon>
        <taxon>Hyphomicrobiales</taxon>
        <taxon>Methylobacteriaceae</taxon>
        <taxon>Methylobacterium</taxon>
    </lineage>
</organism>
<evidence type="ECO:0000313" key="2">
    <source>
        <dbReference type="EMBL" id="QGY03255.1"/>
    </source>
</evidence>
<proteinExistence type="predicted"/>
<dbReference type="Gene3D" id="1.10.1220.160">
    <property type="entry name" value="DNA sulphur modification protein DndE"/>
    <property type="match status" value="1"/>
</dbReference>
<feature type="domain" description="Helicase HerA central" evidence="1">
    <location>
        <begin position="189"/>
        <end position="274"/>
    </location>
</feature>
<dbReference type="RefSeq" id="WP_010682101.1">
    <property type="nucleotide sequence ID" value="NZ_CP043538.1"/>
</dbReference>
<dbReference type="KEGG" id="mmes:MMSR116_16205"/>
<gene>
    <name evidence="2" type="ORF">MMSR116_16205</name>
</gene>
<dbReference type="PANTHER" id="PTHR30121:SF6">
    <property type="entry name" value="SLR6007 PROTEIN"/>
    <property type="match status" value="1"/>
</dbReference>
<evidence type="ECO:0000259" key="1">
    <source>
        <dbReference type="Pfam" id="PF01935"/>
    </source>
</evidence>
<dbReference type="InterPro" id="IPR014969">
    <property type="entry name" value="DNA_S_DndE"/>
</dbReference>
<dbReference type="OrthoDB" id="9182348at2"/>
<dbReference type="InterPro" id="IPR051162">
    <property type="entry name" value="T4SS_component"/>
</dbReference>